<feature type="region of interest" description="Disordered" evidence="1">
    <location>
        <begin position="416"/>
        <end position="443"/>
    </location>
</feature>
<dbReference type="InterPro" id="IPR017853">
    <property type="entry name" value="GH"/>
</dbReference>
<protein>
    <recommendedName>
        <fullName evidence="4">Asl1-like glycosyl hydrolase catalytic domain-containing protein</fullName>
    </recommendedName>
</protein>
<proteinExistence type="predicted"/>
<sequence>MRAPRVLLALAVVLVAAGAGFLLGRGTAPEDGAPSARPAPGGRDVRATAPQLAVGLDTSEATLLAPPAADAPAFDGARRLVGEIAPRTVRLDVRWDLLQPAAEQPLDPDRPLGDGCGRGGVPPCGGAQTLRAALVALAARQRERPGRFGVLVSFWGMPTWAGAPGSGCEAAAARAGARPLAPGREDAYRAAIRAAAEAAAQAGARIDGWSPWNEPNAPYFLDPQRSTCDADGTGEPVAVGPYGRLVRAMDAELRAGGPARGPLVVGELAAWAAPSRRAVPADEFLRALPDDVLCRADVVSLHGYLEARPRSGRGEPIAAGLAALDRRRCLDGVPAWITETGVGAPRAGGARDASGTILRAECRLMHQQLVRWYHAPRVAAAFQYSVREDRAFPVGLLDERLRRTFPVADVWRAWGARDPTAPPPELPRACRDGAPRGEAAPPG</sequence>
<evidence type="ECO:0008006" key="4">
    <source>
        <dbReference type="Google" id="ProtNLM"/>
    </source>
</evidence>
<comment type="caution">
    <text evidence="2">The sequence shown here is derived from an EMBL/GenBank/DDBJ whole genome shotgun (WGS) entry which is preliminary data.</text>
</comment>
<gene>
    <name evidence="2" type="ORF">SK069_15330</name>
</gene>
<dbReference type="RefSeq" id="WP_319955121.1">
    <property type="nucleotide sequence ID" value="NZ_JAXAVX010000009.1"/>
</dbReference>
<feature type="region of interest" description="Disordered" evidence="1">
    <location>
        <begin position="26"/>
        <end position="45"/>
    </location>
</feature>
<evidence type="ECO:0000256" key="1">
    <source>
        <dbReference type="SAM" id="MobiDB-lite"/>
    </source>
</evidence>
<name>A0ABU4VNF8_9ACTN</name>
<dbReference type="Gene3D" id="3.20.20.80">
    <property type="entry name" value="Glycosidases"/>
    <property type="match status" value="1"/>
</dbReference>
<dbReference type="EMBL" id="JAXAVX010000009">
    <property type="protein sequence ID" value="MDX8152970.1"/>
    <property type="molecule type" value="Genomic_DNA"/>
</dbReference>
<evidence type="ECO:0000313" key="2">
    <source>
        <dbReference type="EMBL" id="MDX8152970.1"/>
    </source>
</evidence>
<reference evidence="2 3" key="1">
    <citation type="submission" date="2023-11" db="EMBL/GenBank/DDBJ databases">
        <authorList>
            <person name="Xu M."/>
            <person name="Jiang T."/>
        </authorList>
    </citation>
    <scope>NUCLEOTIDE SEQUENCE [LARGE SCALE GENOMIC DNA]</scope>
    <source>
        <strain evidence="2 3">SD</strain>
    </source>
</reference>
<evidence type="ECO:0000313" key="3">
    <source>
        <dbReference type="Proteomes" id="UP001277761"/>
    </source>
</evidence>
<organism evidence="2 3">
    <name type="scientific">Patulibacter brassicae</name>
    <dbReference type="NCBI Taxonomy" id="1705717"/>
    <lineage>
        <taxon>Bacteria</taxon>
        <taxon>Bacillati</taxon>
        <taxon>Actinomycetota</taxon>
        <taxon>Thermoleophilia</taxon>
        <taxon>Solirubrobacterales</taxon>
        <taxon>Patulibacteraceae</taxon>
        <taxon>Patulibacter</taxon>
    </lineage>
</organism>
<accession>A0ABU4VNF8</accession>
<dbReference type="SUPFAM" id="SSF51445">
    <property type="entry name" value="(Trans)glycosidases"/>
    <property type="match status" value="1"/>
</dbReference>
<keyword evidence="3" id="KW-1185">Reference proteome</keyword>
<dbReference type="Proteomes" id="UP001277761">
    <property type="component" value="Unassembled WGS sequence"/>
</dbReference>